<evidence type="ECO:0000313" key="3">
    <source>
        <dbReference type="Proteomes" id="UP000516160"/>
    </source>
</evidence>
<name>A0A7G9WAA7_ALKCA</name>
<dbReference type="Proteomes" id="UP000516160">
    <property type="component" value="Chromosome"/>
</dbReference>
<proteinExistence type="predicted"/>
<keyword evidence="1" id="KW-0812">Transmembrane</keyword>
<protein>
    <submittedName>
        <fullName evidence="2">Uncharacterized protein</fullName>
    </submittedName>
</protein>
<evidence type="ECO:0000313" key="2">
    <source>
        <dbReference type="EMBL" id="QNO15619.1"/>
    </source>
</evidence>
<accession>A0A7G9WAA7</accession>
<organism evidence="2 3">
    <name type="scientific">Alkalicella caledoniensis</name>
    <dbReference type="NCBI Taxonomy" id="2731377"/>
    <lineage>
        <taxon>Bacteria</taxon>
        <taxon>Bacillati</taxon>
        <taxon>Bacillota</taxon>
        <taxon>Clostridia</taxon>
        <taxon>Eubacteriales</taxon>
        <taxon>Proteinivoracaceae</taxon>
        <taxon>Alkalicella</taxon>
    </lineage>
</organism>
<dbReference type="AlphaFoldDB" id="A0A7G9WAA7"/>
<dbReference type="RefSeq" id="WP_213166026.1">
    <property type="nucleotide sequence ID" value="NZ_CP058559.1"/>
</dbReference>
<feature type="transmembrane region" description="Helical" evidence="1">
    <location>
        <begin position="137"/>
        <end position="156"/>
    </location>
</feature>
<keyword evidence="1" id="KW-0472">Membrane</keyword>
<gene>
    <name evidence="2" type="ORF">HYG86_12965</name>
</gene>
<dbReference type="EMBL" id="CP058559">
    <property type="protein sequence ID" value="QNO15619.1"/>
    <property type="molecule type" value="Genomic_DNA"/>
</dbReference>
<reference evidence="2 3" key="1">
    <citation type="submission" date="2020-07" db="EMBL/GenBank/DDBJ databases">
        <title>Alkalicella. sp. LB2 genome.</title>
        <authorList>
            <person name="Postec A."/>
            <person name="Quemeneur M."/>
        </authorList>
    </citation>
    <scope>NUCLEOTIDE SEQUENCE [LARGE SCALE GENOMIC DNA]</scope>
    <source>
        <strain evidence="2 3">LB2</strain>
    </source>
</reference>
<dbReference type="KEGG" id="acae:HYG86_12965"/>
<evidence type="ECO:0000256" key="1">
    <source>
        <dbReference type="SAM" id="Phobius"/>
    </source>
</evidence>
<sequence length="166" mass="19370">MGKYIKRVLDFMKDNPKFTAIVVMIFIVANIWSFVDKRITENNQLTSFMNERFIGFNFTHSLSSFDQSNLTSVELKNGTVVNYIMENREVPQSTPRYAGHEYVDIYVENSHSKNEKEIKIAIFTKHYDFEFDHQTSIVPVTVIGLGIMVLGYTLFWKKDPYKPSAY</sequence>
<keyword evidence="3" id="KW-1185">Reference proteome</keyword>
<keyword evidence="1" id="KW-1133">Transmembrane helix</keyword>
<feature type="transmembrane region" description="Helical" evidence="1">
    <location>
        <begin position="18"/>
        <end position="35"/>
    </location>
</feature>